<dbReference type="PANTHER" id="PTHR47102">
    <property type="entry name" value="PROTEIN BNI1"/>
    <property type="match status" value="1"/>
</dbReference>
<dbReference type="PROSITE" id="PS51232">
    <property type="entry name" value="GBD_FH3"/>
    <property type="match status" value="1"/>
</dbReference>
<dbReference type="Pfam" id="PF06371">
    <property type="entry name" value="Drf_GBD"/>
    <property type="match status" value="1"/>
</dbReference>
<evidence type="ECO:0000259" key="4">
    <source>
        <dbReference type="PROSITE" id="PS51232"/>
    </source>
</evidence>
<dbReference type="InterPro" id="IPR010472">
    <property type="entry name" value="FH3_dom"/>
</dbReference>
<keyword evidence="2" id="KW-0175">Coiled coil</keyword>
<feature type="compositionally biased region" description="Low complexity" evidence="3">
    <location>
        <begin position="40"/>
        <end position="85"/>
    </location>
</feature>
<dbReference type="InterPro" id="IPR016024">
    <property type="entry name" value="ARM-type_fold"/>
</dbReference>
<dbReference type="SMART" id="SM01139">
    <property type="entry name" value="Drf_FH3"/>
    <property type="match status" value="1"/>
</dbReference>
<comment type="caution">
    <text evidence="5">The sequence shown here is derived from an EMBL/GenBank/DDBJ whole genome shotgun (WGS) entry which is preliminary data.</text>
</comment>
<evidence type="ECO:0000256" key="1">
    <source>
        <dbReference type="ARBA" id="ARBA00037935"/>
    </source>
</evidence>
<feature type="coiled-coil region" evidence="2">
    <location>
        <begin position="522"/>
        <end position="599"/>
    </location>
</feature>
<feature type="compositionally biased region" description="Basic residues" evidence="3">
    <location>
        <begin position="1"/>
        <end position="10"/>
    </location>
</feature>
<sequence length="603" mass="68262">MDLFRKKKNKPSPSLEITSPMDNADIISYYTSPATPTRMSTFSSSGQSMLSSHSPPSQHNSSAFRRSPTTYSLASTTSSASIGSSNGYRDSMASTMSSNDHPKSEDHLNEALEKLMDSMDLDESKREAMRKLPTDTKWMIIVSQKQREFEDVKNRSRNDGKLDRSTPEYYVQKISQTEVRYIPLKLFVSLRVSLATQPISWVHHFLELSGLKLLSDTLISLGRKSNKKDNDLQIEFEIIKCLKSILNTKWGAQEALEQPKVIINITYSLDSAFLPTRKLVAEFLTFICYFETRGCDYVLKGLDQVKRARNHHLRFEAWMKSLENTIDGRGILGSLVGASEEVKKSAGADRELVEYVITNLMLVNGLISGYEDLEMRTHIRNQMNAAGLDRIIKKVVGFNDELILRHVQLFDQLSDQDYLELSELYNHQMLQDLNDPRDVFDALMNSVEDTKAKDFLLSVLQHLLMIRNENDGDDTRNKCFQLIDTLVTQIVLDRRGIDHDFSSSYGVSVGSLVSKLADGDQLQEALEAAKEAKEIAGAATRRQAELEGEIAMRADGLIGKLKAKISSLEDLLRMSRHTIEALQTQVQNLREQYHTKLSQQGRE</sequence>
<dbReference type="PANTHER" id="PTHR47102:SF2">
    <property type="entry name" value="PROTEIN BNI1"/>
    <property type="match status" value="1"/>
</dbReference>
<feature type="region of interest" description="Disordered" evidence="3">
    <location>
        <begin position="1"/>
        <end position="23"/>
    </location>
</feature>
<name>A0ABR2VPJ7_9FUNG</name>
<feature type="region of interest" description="Disordered" evidence="3">
    <location>
        <begin position="36"/>
        <end position="105"/>
    </location>
</feature>
<gene>
    <name evidence="5" type="ORF">K7432_014412</name>
</gene>
<dbReference type="Gene3D" id="1.25.10.10">
    <property type="entry name" value="Leucine-rich Repeat Variant"/>
    <property type="match status" value="1"/>
</dbReference>
<dbReference type="SMART" id="SM01140">
    <property type="entry name" value="Drf_GBD"/>
    <property type="match status" value="1"/>
</dbReference>
<dbReference type="Pfam" id="PF06367">
    <property type="entry name" value="Drf_FH3"/>
    <property type="match status" value="1"/>
</dbReference>
<dbReference type="InterPro" id="IPR011989">
    <property type="entry name" value="ARM-like"/>
</dbReference>
<dbReference type="InterPro" id="IPR014768">
    <property type="entry name" value="GBD/FH3_dom"/>
</dbReference>
<keyword evidence="6" id="KW-1185">Reference proteome</keyword>
<feature type="non-terminal residue" evidence="5">
    <location>
        <position position="603"/>
    </location>
</feature>
<dbReference type="SUPFAM" id="SSF48371">
    <property type="entry name" value="ARM repeat"/>
    <property type="match status" value="1"/>
</dbReference>
<evidence type="ECO:0000256" key="2">
    <source>
        <dbReference type="SAM" id="Coils"/>
    </source>
</evidence>
<accession>A0ABR2VPJ7</accession>
<protein>
    <recommendedName>
        <fullName evidence="4">GBD/FH3 domain-containing protein</fullName>
    </recommendedName>
</protein>
<dbReference type="InterPro" id="IPR010473">
    <property type="entry name" value="GTPase-bd"/>
</dbReference>
<feature type="domain" description="GBD/FH3" evidence="4">
    <location>
        <begin position="100"/>
        <end position="498"/>
    </location>
</feature>
<organism evidence="5 6">
    <name type="scientific">Basidiobolus ranarum</name>
    <dbReference type="NCBI Taxonomy" id="34480"/>
    <lineage>
        <taxon>Eukaryota</taxon>
        <taxon>Fungi</taxon>
        <taxon>Fungi incertae sedis</taxon>
        <taxon>Zoopagomycota</taxon>
        <taxon>Entomophthoromycotina</taxon>
        <taxon>Basidiobolomycetes</taxon>
        <taxon>Basidiobolales</taxon>
        <taxon>Basidiobolaceae</taxon>
        <taxon>Basidiobolus</taxon>
    </lineage>
</organism>
<reference evidence="5 6" key="1">
    <citation type="submission" date="2023-04" db="EMBL/GenBank/DDBJ databases">
        <title>Genome of Basidiobolus ranarum AG-B5.</title>
        <authorList>
            <person name="Stajich J.E."/>
            <person name="Carter-House D."/>
            <person name="Gryganskyi A."/>
        </authorList>
    </citation>
    <scope>NUCLEOTIDE SEQUENCE [LARGE SCALE GENOMIC DNA]</scope>
    <source>
        <strain evidence="5 6">AG-B5</strain>
    </source>
</reference>
<evidence type="ECO:0000256" key="3">
    <source>
        <dbReference type="SAM" id="MobiDB-lite"/>
    </source>
</evidence>
<dbReference type="Proteomes" id="UP001479436">
    <property type="component" value="Unassembled WGS sequence"/>
</dbReference>
<evidence type="ECO:0000313" key="6">
    <source>
        <dbReference type="Proteomes" id="UP001479436"/>
    </source>
</evidence>
<proteinExistence type="inferred from homology"/>
<evidence type="ECO:0000313" key="5">
    <source>
        <dbReference type="EMBL" id="KAK9688408.1"/>
    </source>
</evidence>
<comment type="similarity">
    <text evidence="1">Belongs to the formin homology family. BNI1 subfamily.</text>
</comment>
<dbReference type="Gene3D" id="1.10.238.150">
    <property type="entry name" value="Formin, FH3 diaphanous domain"/>
    <property type="match status" value="1"/>
</dbReference>
<dbReference type="EMBL" id="JASJQH010008502">
    <property type="protein sequence ID" value="KAK9688408.1"/>
    <property type="molecule type" value="Genomic_DNA"/>
</dbReference>
<feature type="compositionally biased region" description="Polar residues" evidence="3">
    <location>
        <begin position="11"/>
        <end position="21"/>
    </location>
</feature>
<dbReference type="InterPro" id="IPR051661">
    <property type="entry name" value="Actin_filament_regulator"/>
</dbReference>
<feature type="compositionally biased region" description="Polar residues" evidence="3">
    <location>
        <begin position="86"/>
        <end position="99"/>
    </location>
</feature>